<feature type="region of interest" description="Disordered" evidence="2">
    <location>
        <begin position="1"/>
        <end position="26"/>
    </location>
</feature>
<dbReference type="Gene3D" id="1.10.443.10">
    <property type="entry name" value="Intergrase catalytic core"/>
    <property type="match status" value="1"/>
</dbReference>
<sequence length="168" mass="18222">MRRREWVTTLADPPSAPQPDPQPPTPDEAARILNAAWHDMFFGMLVWVANCAGCGGSASTSFTFSLQPGGSEPYKPKTLTQQYNRLADRLGINTTIRRVRHYSATEPIGAGVDIRTAAGRLGHSAGGTTTFKIYAAWVTEADQRAAKILLEHIPPRPAERAKDAPTAP</sequence>
<dbReference type="InterPro" id="IPR013762">
    <property type="entry name" value="Integrase-like_cat_sf"/>
</dbReference>
<dbReference type="SUPFAM" id="SSF56349">
    <property type="entry name" value="DNA breaking-rejoining enzymes"/>
    <property type="match status" value="1"/>
</dbReference>
<dbReference type="Proteomes" id="UP001500689">
    <property type="component" value="Unassembled WGS sequence"/>
</dbReference>
<reference evidence="4" key="1">
    <citation type="journal article" date="2019" name="Int. J. Syst. Evol. Microbiol.">
        <title>The Global Catalogue of Microorganisms (GCM) 10K type strain sequencing project: providing services to taxonomists for standard genome sequencing and annotation.</title>
        <authorList>
            <consortium name="The Broad Institute Genomics Platform"/>
            <consortium name="The Broad Institute Genome Sequencing Center for Infectious Disease"/>
            <person name="Wu L."/>
            <person name="Ma J."/>
        </authorList>
    </citation>
    <scope>NUCLEOTIDE SEQUENCE [LARGE SCALE GENOMIC DNA]</scope>
    <source>
        <strain evidence="4">JCM 16898</strain>
    </source>
</reference>
<dbReference type="InterPro" id="IPR011010">
    <property type="entry name" value="DNA_brk_join_enz"/>
</dbReference>
<gene>
    <name evidence="3" type="ORF">GCM10022222_85640</name>
</gene>
<comment type="caution">
    <text evidence="3">The sequence shown here is derived from an EMBL/GenBank/DDBJ whole genome shotgun (WGS) entry which is preliminary data.</text>
</comment>
<keyword evidence="4" id="KW-1185">Reference proteome</keyword>
<dbReference type="EMBL" id="BAAAZN010000037">
    <property type="protein sequence ID" value="GAA3587913.1"/>
    <property type="molecule type" value="Genomic_DNA"/>
</dbReference>
<keyword evidence="1" id="KW-0233">DNA recombination</keyword>
<organism evidence="3 4">
    <name type="scientific">Amycolatopsis ultiminotia</name>
    <dbReference type="NCBI Taxonomy" id="543629"/>
    <lineage>
        <taxon>Bacteria</taxon>
        <taxon>Bacillati</taxon>
        <taxon>Actinomycetota</taxon>
        <taxon>Actinomycetes</taxon>
        <taxon>Pseudonocardiales</taxon>
        <taxon>Pseudonocardiaceae</taxon>
        <taxon>Amycolatopsis</taxon>
    </lineage>
</organism>
<evidence type="ECO:0000313" key="4">
    <source>
        <dbReference type="Proteomes" id="UP001500689"/>
    </source>
</evidence>
<evidence type="ECO:0000313" key="3">
    <source>
        <dbReference type="EMBL" id="GAA3587913.1"/>
    </source>
</evidence>
<name>A0ABP6YPF4_9PSEU</name>
<protein>
    <recommendedName>
        <fullName evidence="5">Phage integrase family protein</fullName>
    </recommendedName>
</protein>
<proteinExistence type="predicted"/>
<evidence type="ECO:0000256" key="2">
    <source>
        <dbReference type="SAM" id="MobiDB-lite"/>
    </source>
</evidence>
<evidence type="ECO:0000256" key="1">
    <source>
        <dbReference type="ARBA" id="ARBA00023172"/>
    </source>
</evidence>
<feature type="compositionally biased region" description="Pro residues" evidence="2">
    <location>
        <begin position="14"/>
        <end position="26"/>
    </location>
</feature>
<accession>A0ABP6YPF4</accession>
<evidence type="ECO:0008006" key="5">
    <source>
        <dbReference type="Google" id="ProtNLM"/>
    </source>
</evidence>